<feature type="region of interest" description="Disordered" evidence="9">
    <location>
        <begin position="417"/>
        <end position="450"/>
    </location>
</feature>
<keyword evidence="8" id="KW-0862">Zinc</keyword>
<sequence length="450" mass="47651">MNGYDLVLRSRRAVLPDGERPAAICVRDGRIARVAGYDEVPGTDLGDLALLPGLVDTHVHVNEPGRTEWEGFASATRAALAGGVTTIVDMPLNSVPPTVTVPALRRKRDAARDRCHVDVGFWGGAVPEHLAELPALHAAGVFGFKAFLVDSGVPEFPPLDPAGLGAALAAVDALFVVHAEDPARIAVAPTSARYADFLGSRPPVAERHAVEVVLEAARRTGRRVHVLHLSAADALPAIAAARADGVRVTVETCPHYLTLDAAEIPDGATEFKCCPPIRDAANRAALWAGLADGLVDCVVSDHSPCPPALKRLDSGDFGAAWGGIASVQLGLPVIWTEARRRGHGLADLVRWMARRPAEIAGLPGKGVLRAGADADLVAFDPDAEWTVEPARLLHRHPVTPYAGRRLTGVVRGTWLRGEPVTATDPPRGRLLSRDERRADDPDRPAGRGPG</sequence>
<evidence type="ECO:0000256" key="1">
    <source>
        <dbReference type="ARBA" id="ARBA00001947"/>
    </source>
</evidence>
<comment type="cofactor">
    <cofactor evidence="1">
        <name>Zn(2+)</name>
        <dbReference type="ChEBI" id="CHEBI:29105"/>
    </cofactor>
</comment>
<dbReference type="GO" id="GO:0004038">
    <property type="term" value="F:allantoinase activity"/>
    <property type="evidence" value="ECO:0007669"/>
    <property type="project" value="UniProtKB-EC"/>
</dbReference>
<evidence type="ECO:0000256" key="2">
    <source>
        <dbReference type="ARBA" id="ARBA00004968"/>
    </source>
</evidence>
<comment type="similarity">
    <text evidence="3">Belongs to the metallo-dependent hydrolases superfamily. Allantoinase family.</text>
</comment>
<feature type="domain" description="Amidohydrolase-related" evidence="10">
    <location>
        <begin position="50"/>
        <end position="420"/>
    </location>
</feature>
<evidence type="ECO:0000313" key="11">
    <source>
        <dbReference type="EMBL" id="MEE6310059.1"/>
    </source>
</evidence>
<dbReference type="PANTHER" id="PTHR43668:SF2">
    <property type="entry name" value="ALLANTOINASE"/>
    <property type="match status" value="1"/>
</dbReference>
<dbReference type="Gene3D" id="3.20.20.140">
    <property type="entry name" value="Metal-dependent hydrolases"/>
    <property type="match status" value="1"/>
</dbReference>
<name>A0ABU7SJH2_9ACTN</name>
<dbReference type="InterPro" id="IPR050138">
    <property type="entry name" value="DHOase/Allantoinase_Hydrolase"/>
</dbReference>
<dbReference type="InterPro" id="IPR006680">
    <property type="entry name" value="Amidohydro-rel"/>
</dbReference>
<reference evidence="11 12" key="1">
    <citation type="submission" date="2024-01" db="EMBL/GenBank/DDBJ databases">
        <title>Genome insights into Plantactinospora veratri sp. nov.</title>
        <authorList>
            <person name="Wang L."/>
        </authorList>
    </citation>
    <scope>NUCLEOTIDE SEQUENCE [LARGE SCALE GENOMIC DNA]</scope>
    <source>
        <strain evidence="11 12">NEAU-FHS4</strain>
    </source>
</reference>
<comment type="pathway">
    <text evidence="2">Nitrogen metabolism; (S)-allantoin degradation; allantoate from (S)-allantoin: step 1/1.</text>
</comment>
<evidence type="ECO:0000256" key="4">
    <source>
        <dbReference type="ARBA" id="ARBA00011881"/>
    </source>
</evidence>
<protein>
    <recommendedName>
        <fullName evidence="5">allantoinase</fullName>
        <ecNumber evidence="5">3.5.2.5</ecNumber>
    </recommendedName>
</protein>
<evidence type="ECO:0000259" key="10">
    <source>
        <dbReference type="Pfam" id="PF01979"/>
    </source>
</evidence>
<keyword evidence="7 11" id="KW-0378">Hydrolase</keyword>
<evidence type="ECO:0000256" key="3">
    <source>
        <dbReference type="ARBA" id="ARBA00010368"/>
    </source>
</evidence>
<evidence type="ECO:0000256" key="5">
    <source>
        <dbReference type="ARBA" id="ARBA00012863"/>
    </source>
</evidence>
<keyword evidence="12" id="KW-1185">Reference proteome</keyword>
<evidence type="ECO:0000313" key="12">
    <source>
        <dbReference type="Proteomes" id="UP001339911"/>
    </source>
</evidence>
<dbReference type="Proteomes" id="UP001339911">
    <property type="component" value="Unassembled WGS sequence"/>
</dbReference>
<dbReference type="SUPFAM" id="SSF51556">
    <property type="entry name" value="Metallo-dependent hydrolases"/>
    <property type="match status" value="1"/>
</dbReference>
<evidence type="ECO:0000256" key="7">
    <source>
        <dbReference type="ARBA" id="ARBA00022801"/>
    </source>
</evidence>
<dbReference type="RefSeq" id="WP_331210295.1">
    <property type="nucleotide sequence ID" value="NZ_JAZGQL010000021.1"/>
</dbReference>
<keyword evidence="6" id="KW-0479">Metal-binding</keyword>
<dbReference type="InterPro" id="IPR032466">
    <property type="entry name" value="Metal_Hydrolase"/>
</dbReference>
<evidence type="ECO:0000256" key="6">
    <source>
        <dbReference type="ARBA" id="ARBA00022723"/>
    </source>
</evidence>
<proteinExistence type="inferred from homology"/>
<dbReference type="PANTHER" id="PTHR43668">
    <property type="entry name" value="ALLANTOINASE"/>
    <property type="match status" value="1"/>
</dbReference>
<dbReference type="SUPFAM" id="SSF51338">
    <property type="entry name" value="Composite domain of metallo-dependent hydrolases"/>
    <property type="match status" value="1"/>
</dbReference>
<comment type="caution">
    <text evidence="11">The sequence shown here is derived from an EMBL/GenBank/DDBJ whole genome shotgun (WGS) entry which is preliminary data.</text>
</comment>
<evidence type="ECO:0000256" key="8">
    <source>
        <dbReference type="ARBA" id="ARBA00022833"/>
    </source>
</evidence>
<dbReference type="InterPro" id="IPR011059">
    <property type="entry name" value="Metal-dep_hydrolase_composite"/>
</dbReference>
<dbReference type="NCBIfam" id="TIGR03178">
    <property type="entry name" value="allantoinase"/>
    <property type="match status" value="1"/>
</dbReference>
<comment type="subunit">
    <text evidence="4">Homotetramer.</text>
</comment>
<feature type="compositionally biased region" description="Basic and acidic residues" evidence="9">
    <location>
        <begin position="431"/>
        <end position="450"/>
    </location>
</feature>
<accession>A0ABU7SJH2</accession>
<dbReference type="InterPro" id="IPR017593">
    <property type="entry name" value="Allantoinase"/>
</dbReference>
<gene>
    <name evidence="11" type="primary">allB</name>
    <name evidence="11" type="ORF">V1634_24805</name>
</gene>
<evidence type="ECO:0000256" key="9">
    <source>
        <dbReference type="SAM" id="MobiDB-lite"/>
    </source>
</evidence>
<dbReference type="Pfam" id="PF01979">
    <property type="entry name" value="Amidohydro_1"/>
    <property type="match status" value="1"/>
</dbReference>
<organism evidence="11 12">
    <name type="scientific">Plantactinospora veratri</name>
    <dbReference type="NCBI Taxonomy" id="1436122"/>
    <lineage>
        <taxon>Bacteria</taxon>
        <taxon>Bacillati</taxon>
        <taxon>Actinomycetota</taxon>
        <taxon>Actinomycetes</taxon>
        <taxon>Micromonosporales</taxon>
        <taxon>Micromonosporaceae</taxon>
        <taxon>Plantactinospora</taxon>
    </lineage>
</organism>
<dbReference type="EMBL" id="JAZGQL010000021">
    <property type="protein sequence ID" value="MEE6310059.1"/>
    <property type="molecule type" value="Genomic_DNA"/>
</dbReference>
<dbReference type="EC" id="3.5.2.5" evidence="5"/>